<protein>
    <submittedName>
        <fullName evidence="1">Uncharacterized protein</fullName>
    </submittedName>
</protein>
<gene>
    <name evidence="1" type="ordered locus">Gbem_0537</name>
</gene>
<dbReference type="AlphaFoldDB" id="B5ECD8"/>
<evidence type="ECO:0000313" key="1">
    <source>
        <dbReference type="EMBL" id="ACH37566.1"/>
    </source>
</evidence>
<dbReference type="Proteomes" id="UP000008825">
    <property type="component" value="Chromosome"/>
</dbReference>
<name>B5ECD8_CITBB</name>
<sequence length="67" mass="7301">MCCHIQRPIGIIHPLTVVRRSTSAVMTVASDKTSLAALDAGVHLHCLPQELFFSPRHPAAATRVLAW</sequence>
<dbReference type="KEGG" id="gbm:Gbem_0537"/>
<organism evidence="1 2">
    <name type="scientific">Citrifermentans bemidjiense (strain ATCC BAA-1014 / DSM 16622 / JCM 12645 / Bem)</name>
    <name type="common">Geobacter bemidjiensis</name>
    <dbReference type="NCBI Taxonomy" id="404380"/>
    <lineage>
        <taxon>Bacteria</taxon>
        <taxon>Pseudomonadati</taxon>
        <taxon>Thermodesulfobacteriota</taxon>
        <taxon>Desulfuromonadia</taxon>
        <taxon>Geobacterales</taxon>
        <taxon>Geobacteraceae</taxon>
        <taxon>Citrifermentans</taxon>
    </lineage>
</organism>
<accession>B5ECD8</accession>
<keyword evidence="2" id="KW-1185">Reference proteome</keyword>
<dbReference type="HOGENOM" id="CLU_2806332_0_0_7"/>
<dbReference type="STRING" id="404380.Gbem_0537"/>
<reference evidence="1 2" key="1">
    <citation type="submission" date="2008-07" db="EMBL/GenBank/DDBJ databases">
        <title>Complete sequence of Geobacter bemidjiensis BEM.</title>
        <authorList>
            <consortium name="US DOE Joint Genome Institute"/>
            <person name="Lucas S."/>
            <person name="Copeland A."/>
            <person name="Lapidus A."/>
            <person name="Glavina del Rio T."/>
            <person name="Dalin E."/>
            <person name="Tice H."/>
            <person name="Bruce D."/>
            <person name="Goodwin L."/>
            <person name="Pitluck S."/>
            <person name="Kiss H."/>
            <person name="Brettin T."/>
            <person name="Detter J.C."/>
            <person name="Han C."/>
            <person name="Kuske C.R."/>
            <person name="Schmutz J."/>
            <person name="Larimer F."/>
            <person name="Land M."/>
            <person name="Hauser L."/>
            <person name="Kyrpides N."/>
            <person name="Lykidis A."/>
            <person name="Lovley D."/>
            <person name="Richardson P."/>
        </authorList>
    </citation>
    <scope>NUCLEOTIDE SEQUENCE [LARGE SCALE GENOMIC DNA]</scope>
    <source>
        <strain evidence="2">ATCC BAA-1014 / DSM 16622 / JCM 12645 / Bem</strain>
    </source>
</reference>
<dbReference type="EMBL" id="CP001124">
    <property type="protein sequence ID" value="ACH37566.1"/>
    <property type="molecule type" value="Genomic_DNA"/>
</dbReference>
<reference evidence="1 2" key="2">
    <citation type="journal article" date="2010" name="BMC Genomics">
        <title>The genome of Geobacter bemidjiensis, exemplar for the subsurface clade of Geobacter species that predominate in Fe(III)-reducing subsurface environments.</title>
        <authorList>
            <person name="Aklujkar M."/>
            <person name="Young N.D."/>
            <person name="Holmes D."/>
            <person name="Chavan M."/>
            <person name="Risso C."/>
            <person name="Kiss H.E."/>
            <person name="Han C.S."/>
            <person name="Land M.L."/>
            <person name="Lovley D.R."/>
        </authorList>
    </citation>
    <scope>NUCLEOTIDE SEQUENCE [LARGE SCALE GENOMIC DNA]</scope>
    <source>
        <strain evidence="2">ATCC BAA-1014 / DSM 16622 / JCM 12645 / Bem</strain>
    </source>
</reference>
<evidence type="ECO:0000313" key="2">
    <source>
        <dbReference type="Proteomes" id="UP000008825"/>
    </source>
</evidence>
<proteinExistence type="predicted"/>